<name>A0ABP8VXH7_9PSEU</name>
<evidence type="ECO:0000313" key="5">
    <source>
        <dbReference type="Proteomes" id="UP001500325"/>
    </source>
</evidence>
<dbReference type="RefSeq" id="WP_345377647.1">
    <property type="nucleotide sequence ID" value="NZ_BAABIC010000001.1"/>
</dbReference>
<dbReference type="Gene3D" id="3.40.50.300">
    <property type="entry name" value="P-loop containing nucleotide triphosphate hydrolases"/>
    <property type="match status" value="1"/>
</dbReference>
<dbReference type="InterPro" id="IPR001270">
    <property type="entry name" value="ClpA/B"/>
</dbReference>
<dbReference type="EMBL" id="BAABIC010000001">
    <property type="protein sequence ID" value="GAA4673656.1"/>
    <property type="molecule type" value="Genomic_DNA"/>
</dbReference>
<sequence>MTVPLASSWFGRAYSSIARDQHLLLHGNVEDLVCWDTRFHPLRDAMAGFLHVAGFSAVGNFDLVDGLTYTDSASRDFFQDALGPAGAAGAPAIPRPDPSAPGTAWADDLYYRAAAAQNPSVRTTSDILAAARRLLCQTDRPCAVVINQADIILGRDAVTTEDHQGNLVQLAKIFAEAAWAPSPVPGESIRNRLVLVVGELQAVPPWVRSGNPQVATIEVGRPTADERAAFVRSMLDQLTGGSGLSPSEASAAAIRIAGLTEGMTLLDIRGLRATSRLTKIPVTSPRRLVTRHRFGLREDPWEQLDIGRVREAKELLSRRVVGQPRAVEAVADVLANARGGVDFHSEGDQSATRPKGVFFFVGPTGVGKTELAKAIAEIVFDDETALRRFDMSEFSQEHASERLIGAPPGYLGHESGGVLTNWVLERPFSVILFDEIEKAHPRLMDKFLQVIDDGRLTDGRGRTAFFSHSIVIFTSNVGANELPRLLRGFSTTAPSYAVIAQHFEEAVRRYFSEQLGRPELLGRLGSGIVAFDILREEVVAGIVDKFLRQLVASSSARGYDLVIDRAPLERTIAQQVSEHGMAFGARQIRSPLLDRLVRVPLNRYLVEHDPAPGTRIWVRRSRPGEPFVVEEFPTTDVDHD</sequence>
<comment type="caution">
    <text evidence="4">The sequence shown here is derived from an EMBL/GenBank/DDBJ whole genome shotgun (WGS) entry which is preliminary data.</text>
</comment>
<organism evidence="4 5">
    <name type="scientific">Pseudonocardia yuanmonensis</name>
    <dbReference type="NCBI Taxonomy" id="1095914"/>
    <lineage>
        <taxon>Bacteria</taxon>
        <taxon>Bacillati</taxon>
        <taxon>Actinomycetota</taxon>
        <taxon>Actinomycetes</taxon>
        <taxon>Pseudonocardiales</taxon>
        <taxon>Pseudonocardiaceae</taxon>
        <taxon>Pseudonocardia</taxon>
    </lineage>
</organism>
<evidence type="ECO:0000256" key="2">
    <source>
        <dbReference type="ARBA" id="ARBA00022840"/>
    </source>
</evidence>
<accession>A0ABP8VXH7</accession>
<keyword evidence="1" id="KW-0547">Nucleotide-binding</keyword>
<dbReference type="InterPro" id="IPR027417">
    <property type="entry name" value="P-loop_NTPase"/>
</dbReference>
<dbReference type="PRINTS" id="PR00300">
    <property type="entry name" value="CLPPROTEASEA"/>
</dbReference>
<dbReference type="CDD" id="cd19499">
    <property type="entry name" value="RecA-like_ClpB_Hsp104-like"/>
    <property type="match status" value="1"/>
</dbReference>
<dbReference type="SMART" id="SM00382">
    <property type="entry name" value="AAA"/>
    <property type="match status" value="1"/>
</dbReference>
<dbReference type="SUPFAM" id="SSF52540">
    <property type="entry name" value="P-loop containing nucleoside triphosphate hydrolases"/>
    <property type="match status" value="1"/>
</dbReference>
<dbReference type="InterPro" id="IPR003959">
    <property type="entry name" value="ATPase_AAA_core"/>
</dbReference>
<dbReference type="InterPro" id="IPR050130">
    <property type="entry name" value="ClpA_ClpB"/>
</dbReference>
<dbReference type="Proteomes" id="UP001500325">
    <property type="component" value="Unassembled WGS sequence"/>
</dbReference>
<protein>
    <submittedName>
        <fullName evidence="4">AAA family ATPase</fullName>
    </submittedName>
</protein>
<dbReference type="Pfam" id="PF07724">
    <property type="entry name" value="AAA_2"/>
    <property type="match status" value="1"/>
</dbReference>
<feature type="domain" description="AAA+ ATPase" evidence="3">
    <location>
        <begin position="354"/>
        <end position="521"/>
    </location>
</feature>
<proteinExistence type="predicted"/>
<evidence type="ECO:0000313" key="4">
    <source>
        <dbReference type="EMBL" id="GAA4673656.1"/>
    </source>
</evidence>
<keyword evidence="2" id="KW-0067">ATP-binding</keyword>
<keyword evidence="5" id="KW-1185">Reference proteome</keyword>
<dbReference type="InterPro" id="IPR003593">
    <property type="entry name" value="AAA+_ATPase"/>
</dbReference>
<dbReference type="PANTHER" id="PTHR11638:SF18">
    <property type="entry name" value="HEAT SHOCK PROTEIN 104"/>
    <property type="match status" value="1"/>
</dbReference>
<reference evidence="5" key="1">
    <citation type="journal article" date="2019" name="Int. J. Syst. Evol. Microbiol.">
        <title>The Global Catalogue of Microorganisms (GCM) 10K type strain sequencing project: providing services to taxonomists for standard genome sequencing and annotation.</title>
        <authorList>
            <consortium name="The Broad Institute Genomics Platform"/>
            <consortium name="The Broad Institute Genome Sequencing Center for Infectious Disease"/>
            <person name="Wu L."/>
            <person name="Ma J."/>
        </authorList>
    </citation>
    <scope>NUCLEOTIDE SEQUENCE [LARGE SCALE GENOMIC DNA]</scope>
    <source>
        <strain evidence="5">JCM 18055</strain>
    </source>
</reference>
<evidence type="ECO:0000256" key="1">
    <source>
        <dbReference type="ARBA" id="ARBA00022741"/>
    </source>
</evidence>
<gene>
    <name evidence="4" type="ORF">GCM10023215_01450</name>
</gene>
<evidence type="ECO:0000259" key="3">
    <source>
        <dbReference type="SMART" id="SM00382"/>
    </source>
</evidence>
<dbReference type="PANTHER" id="PTHR11638">
    <property type="entry name" value="ATP-DEPENDENT CLP PROTEASE"/>
    <property type="match status" value="1"/>
</dbReference>